<evidence type="ECO:0000313" key="3">
    <source>
        <dbReference type="Proteomes" id="UP001595904"/>
    </source>
</evidence>
<evidence type="ECO:0000256" key="1">
    <source>
        <dbReference type="SAM" id="SignalP"/>
    </source>
</evidence>
<feature type="chain" id="PRO_5046084946" evidence="1">
    <location>
        <begin position="22"/>
        <end position="205"/>
    </location>
</feature>
<sequence>MRTFFVKLAALLALAPAAVFAHSTEEEVTAVWKAQQVNFEYRGYSTMYSCRSLEDKLEIILRTVGARENVRLQSYVCNEQLGIARFQIAMQSPVLASEENIRELTTHDAKDQLVARVNGEQLPGAADLERFPAVWKEVSFARNRDMRLERGDCELVQQLRQQILPRMSVRIVVDKTNSCSSAFGNVGSPRLTVSALVPAKEPMKR</sequence>
<gene>
    <name evidence="2" type="ORF">ACFPN2_12670</name>
</gene>
<name>A0ABV8SR99_9GAMM</name>
<reference evidence="3" key="1">
    <citation type="journal article" date="2019" name="Int. J. Syst. Evol. Microbiol.">
        <title>The Global Catalogue of Microorganisms (GCM) 10K type strain sequencing project: providing services to taxonomists for standard genome sequencing and annotation.</title>
        <authorList>
            <consortium name="The Broad Institute Genomics Platform"/>
            <consortium name="The Broad Institute Genome Sequencing Center for Infectious Disease"/>
            <person name="Wu L."/>
            <person name="Ma J."/>
        </authorList>
    </citation>
    <scope>NUCLEOTIDE SEQUENCE [LARGE SCALE GENOMIC DNA]</scope>
    <source>
        <strain evidence="3">CGMCC 1.10759</strain>
    </source>
</reference>
<dbReference type="EMBL" id="JBHSDU010000003">
    <property type="protein sequence ID" value="MFC4309936.1"/>
    <property type="molecule type" value="Genomic_DNA"/>
</dbReference>
<protein>
    <submittedName>
        <fullName evidence="2">Uncharacterized protein</fullName>
    </submittedName>
</protein>
<evidence type="ECO:0000313" key="2">
    <source>
        <dbReference type="EMBL" id="MFC4309936.1"/>
    </source>
</evidence>
<dbReference type="RefSeq" id="WP_380597014.1">
    <property type="nucleotide sequence ID" value="NZ_JBHSDU010000003.1"/>
</dbReference>
<comment type="caution">
    <text evidence="2">The sequence shown here is derived from an EMBL/GenBank/DDBJ whole genome shotgun (WGS) entry which is preliminary data.</text>
</comment>
<feature type="signal peptide" evidence="1">
    <location>
        <begin position="1"/>
        <end position="21"/>
    </location>
</feature>
<keyword evidence="3" id="KW-1185">Reference proteome</keyword>
<keyword evidence="1" id="KW-0732">Signal</keyword>
<accession>A0ABV8SR99</accession>
<organism evidence="2 3">
    <name type="scientific">Steroidobacter flavus</name>
    <dbReference type="NCBI Taxonomy" id="1842136"/>
    <lineage>
        <taxon>Bacteria</taxon>
        <taxon>Pseudomonadati</taxon>
        <taxon>Pseudomonadota</taxon>
        <taxon>Gammaproteobacteria</taxon>
        <taxon>Steroidobacterales</taxon>
        <taxon>Steroidobacteraceae</taxon>
        <taxon>Steroidobacter</taxon>
    </lineage>
</organism>
<proteinExistence type="predicted"/>
<dbReference type="Proteomes" id="UP001595904">
    <property type="component" value="Unassembled WGS sequence"/>
</dbReference>